<dbReference type="EMBL" id="CAJVSB020000441">
    <property type="protein sequence ID" value="CAH2050869.1"/>
    <property type="molecule type" value="Genomic_DNA"/>
</dbReference>
<dbReference type="EC" id="2.4.1.-" evidence="5"/>
<dbReference type="FunFam" id="3.40.50.2000:FF:000056">
    <property type="entry name" value="Glycosyltransferase"/>
    <property type="match status" value="1"/>
</dbReference>
<dbReference type="Pfam" id="PF00201">
    <property type="entry name" value="UDPGT"/>
    <property type="match status" value="1"/>
</dbReference>
<name>A0AAU9RTQ7_THLAR</name>
<keyword evidence="7" id="KW-1185">Reference proteome</keyword>
<gene>
    <name evidence="6" type="ORF">TAV2_LOCUS8643</name>
</gene>
<dbReference type="InterPro" id="IPR002213">
    <property type="entry name" value="UDP_glucos_trans"/>
</dbReference>
<reference evidence="6 7" key="1">
    <citation type="submission" date="2022-03" db="EMBL/GenBank/DDBJ databases">
        <authorList>
            <person name="Nunn A."/>
            <person name="Chopra R."/>
            <person name="Nunn A."/>
            <person name="Contreras Garrido A."/>
        </authorList>
    </citation>
    <scope>NUCLEOTIDE SEQUENCE [LARGE SCALE GENOMIC DNA]</scope>
</reference>
<evidence type="ECO:0000256" key="3">
    <source>
        <dbReference type="ARBA" id="ARBA00022679"/>
    </source>
</evidence>
<dbReference type="Proteomes" id="UP000836841">
    <property type="component" value="Unassembled WGS sequence"/>
</dbReference>
<evidence type="ECO:0000256" key="1">
    <source>
        <dbReference type="ARBA" id="ARBA00009995"/>
    </source>
</evidence>
<keyword evidence="3 4" id="KW-0808">Transferase</keyword>
<dbReference type="PANTHER" id="PTHR48048:SF72">
    <property type="entry name" value="GLYCOSYLTRANSFERASE"/>
    <property type="match status" value="1"/>
</dbReference>
<evidence type="ECO:0000256" key="5">
    <source>
        <dbReference type="RuleBase" id="RU362057"/>
    </source>
</evidence>
<dbReference type="PROSITE" id="PS00375">
    <property type="entry name" value="UDPGT"/>
    <property type="match status" value="1"/>
</dbReference>
<proteinExistence type="inferred from homology"/>
<sequence length="481" mass="53285">MKTAELVFIPFPEAGHIFSSVEMAKLLAGRDQRLSITVLIMHLPFETKFFKPDTSNPQRIRFVDIPLDESVMESISKERPHYIADAVDFFGLQKPQVRNAVSQLISESSEASQLAGFVIDMFTTSMMEVADEFGAPTYAFLTSGAGILGLVFHLYTLQEDFGKDLDEYKDSDTELSVPAFSKPVPAKVLPAVVFDKETGGLAMMNNFASKFKKTKGILINTFEELESHAVKSLLQDHTVPTVYPVGPIVNLDNKKSEEAIMTWLDDQPASSVVFLCFGSKSSFKEDQSKEIAYALERAGHRFLWSIRTSPAKGKSGVPGECENPKEFLPEGFLERTADIGKVIGWAPQVAVLSHPAVGGFVSHCGWNSTLESLWFGVPTATWPLYAEQQINAFLMARDFGLAVEIKLDYKQESFPGDGPPVLVTAEEIENGIRRLMEGDETVEIRERVKKMSEKSRSTLKEDGSSHAYLGQFIKAVVDNVS</sequence>
<protein>
    <recommendedName>
        <fullName evidence="5">Glycosyltransferase</fullName>
        <ecNumber evidence="5">2.4.1.-</ecNumber>
    </recommendedName>
</protein>
<organism evidence="6 7">
    <name type="scientific">Thlaspi arvense</name>
    <name type="common">Field penny-cress</name>
    <dbReference type="NCBI Taxonomy" id="13288"/>
    <lineage>
        <taxon>Eukaryota</taxon>
        <taxon>Viridiplantae</taxon>
        <taxon>Streptophyta</taxon>
        <taxon>Embryophyta</taxon>
        <taxon>Tracheophyta</taxon>
        <taxon>Spermatophyta</taxon>
        <taxon>Magnoliopsida</taxon>
        <taxon>eudicotyledons</taxon>
        <taxon>Gunneridae</taxon>
        <taxon>Pentapetalae</taxon>
        <taxon>rosids</taxon>
        <taxon>malvids</taxon>
        <taxon>Brassicales</taxon>
        <taxon>Brassicaceae</taxon>
        <taxon>Thlaspideae</taxon>
        <taxon>Thlaspi</taxon>
    </lineage>
</organism>
<dbReference type="GO" id="GO:0035251">
    <property type="term" value="F:UDP-glucosyltransferase activity"/>
    <property type="evidence" value="ECO:0007669"/>
    <property type="project" value="InterPro"/>
</dbReference>
<dbReference type="InterPro" id="IPR050481">
    <property type="entry name" value="UDP-glycosyltransf_plant"/>
</dbReference>
<dbReference type="AlphaFoldDB" id="A0AAU9RTQ7"/>
<dbReference type="InterPro" id="IPR035595">
    <property type="entry name" value="UDP_glycos_trans_CS"/>
</dbReference>
<comment type="similarity">
    <text evidence="1 4">Belongs to the UDP-glycosyltransferase family.</text>
</comment>
<dbReference type="CDD" id="cd03784">
    <property type="entry name" value="GT1_Gtf-like"/>
    <property type="match status" value="1"/>
</dbReference>
<evidence type="ECO:0000313" key="7">
    <source>
        <dbReference type="Proteomes" id="UP000836841"/>
    </source>
</evidence>
<dbReference type="Gene3D" id="3.40.50.2000">
    <property type="entry name" value="Glycogen Phosphorylase B"/>
    <property type="match status" value="2"/>
</dbReference>
<evidence type="ECO:0000313" key="6">
    <source>
        <dbReference type="EMBL" id="CAH2050869.1"/>
    </source>
</evidence>
<evidence type="ECO:0000256" key="2">
    <source>
        <dbReference type="ARBA" id="ARBA00022676"/>
    </source>
</evidence>
<evidence type="ECO:0000256" key="4">
    <source>
        <dbReference type="RuleBase" id="RU003718"/>
    </source>
</evidence>
<comment type="caution">
    <text evidence="6">The sequence shown here is derived from an EMBL/GenBank/DDBJ whole genome shotgun (WGS) entry which is preliminary data.</text>
</comment>
<dbReference type="SUPFAM" id="SSF53756">
    <property type="entry name" value="UDP-Glycosyltransferase/glycogen phosphorylase"/>
    <property type="match status" value="1"/>
</dbReference>
<accession>A0AAU9RTQ7</accession>
<dbReference type="PANTHER" id="PTHR48048">
    <property type="entry name" value="GLYCOSYLTRANSFERASE"/>
    <property type="match status" value="1"/>
</dbReference>
<keyword evidence="2 4" id="KW-0328">Glycosyltransferase</keyword>